<dbReference type="InterPro" id="IPR032549">
    <property type="entry name" value="DUF4939"/>
</dbReference>
<dbReference type="PANTHER" id="PTHR15503">
    <property type="entry name" value="LDOC1 RELATED"/>
    <property type="match status" value="1"/>
</dbReference>
<sequence length="207" mass="22742">MDAASSAAFTEFINHSITRMDQQQESISSTGRTVQALVAQVSELSQQMQQLRAPTAPAPPTVSPPPSEQRDVSEPRLPVPQTYTGEPDFCTAFLNKCSLHFTLQPHTFEREESRVAFVLTLLTGKAALWGTAVWENRDPCCSSFTALAAEMRRVFDREVAGKEAVRRLTALKQGNRSRGLYHRVLHPRGGVPVERGGAVGRLPAWAG</sequence>
<dbReference type="PANTHER" id="PTHR15503:SF36">
    <property type="entry name" value="RETROTRANSPOSON GAG-LIKE PROTEIN 5"/>
    <property type="match status" value="1"/>
</dbReference>
<dbReference type="AlphaFoldDB" id="A0A6P6J351"/>
<dbReference type="GeneID" id="113040511"/>
<feature type="domain" description="DUF4939" evidence="2">
    <location>
        <begin position="73"/>
        <end position="158"/>
    </location>
</feature>
<evidence type="ECO:0000256" key="1">
    <source>
        <dbReference type="SAM" id="MobiDB-lite"/>
    </source>
</evidence>
<feature type="compositionally biased region" description="Pro residues" evidence="1">
    <location>
        <begin position="56"/>
        <end position="67"/>
    </location>
</feature>
<reference evidence="4" key="1">
    <citation type="submission" date="2025-08" db="UniProtKB">
        <authorList>
            <consortium name="RefSeq"/>
        </authorList>
    </citation>
    <scope>IDENTIFICATION</scope>
    <source>
        <strain evidence="4">Wakin</strain>
        <tissue evidence="4">Muscle</tissue>
    </source>
</reference>
<proteinExistence type="predicted"/>
<dbReference type="Proteomes" id="UP000515129">
    <property type="component" value="Chromosome 22"/>
</dbReference>
<dbReference type="KEGG" id="caua:113040511"/>
<accession>A0A6P6J351</accession>
<dbReference type="Pfam" id="PF16297">
    <property type="entry name" value="DUF4939"/>
    <property type="match status" value="1"/>
</dbReference>
<feature type="region of interest" description="Disordered" evidence="1">
    <location>
        <begin position="48"/>
        <end position="77"/>
    </location>
</feature>
<gene>
    <name evidence="4" type="primary">LOC113040511</name>
</gene>
<evidence type="ECO:0000259" key="2">
    <source>
        <dbReference type="Pfam" id="PF16297"/>
    </source>
</evidence>
<evidence type="ECO:0000313" key="3">
    <source>
        <dbReference type="Proteomes" id="UP000515129"/>
    </source>
</evidence>
<organism evidence="3 4">
    <name type="scientific">Carassius auratus</name>
    <name type="common">Goldfish</name>
    <dbReference type="NCBI Taxonomy" id="7957"/>
    <lineage>
        <taxon>Eukaryota</taxon>
        <taxon>Metazoa</taxon>
        <taxon>Chordata</taxon>
        <taxon>Craniata</taxon>
        <taxon>Vertebrata</taxon>
        <taxon>Euteleostomi</taxon>
        <taxon>Actinopterygii</taxon>
        <taxon>Neopterygii</taxon>
        <taxon>Teleostei</taxon>
        <taxon>Ostariophysi</taxon>
        <taxon>Cypriniformes</taxon>
        <taxon>Cyprinidae</taxon>
        <taxon>Cyprininae</taxon>
        <taxon>Carassius</taxon>
    </lineage>
</organism>
<protein>
    <submittedName>
        <fullName evidence="4">Protein LDOC1-like</fullName>
    </submittedName>
</protein>
<dbReference type="InterPro" id="IPR032567">
    <property type="entry name" value="RTL1-rel"/>
</dbReference>
<dbReference type="OrthoDB" id="8963439at2759"/>
<dbReference type="RefSeq" id="XP_026054620.1">
    <property type="nucleotide sequence ID" value="XM_026198835.1"/>
</dbReference>
<name>A0A6P6J351_CARAU</name>
<keyword evidence="3" id="KW-1185">Reference proteome</keyword>
<evidence type="ECO:0000313" key="4">
    <source>
        <dbReference type="RefSeq" id="XP_026054620.1"/>
    </source>
</evidence>